<evidence type="ECO:0000256" key="1">
    <source>
        <dbReference type="SAM" id="MobiDB-lite"/>
    </source>
</evidence>
<proteinExistence type="predicted"/>
<dbReference type="Proteomes" id="UP000273675">
    <property type="component" value="Unassembled WGS sequence"/>
</dbReference>
<dbReference type="RefSeq" id="WP_075189529.1">
    <property type="nucleotide sequence ID" value="NZ_RBIM01000006.1"/>
</dbReference>
<dbReference type="Pfam" id="PF19029">
    <property type="entry name" value="DUF883_C"/>
    <property type="match status" value="1"/>
</dbReference>
<feature type="region of interest" description="Disordered" evidence="1">
    <location>
        <begin position="52"/>
        <end position="82"/>
    </location>
</feature>
<accession>A0A495D518</accession>
<comment type="caution">
    <text evidence="3">The sequence shown here is derived from an EMBL/GenBank/DDBJ whole genome shotgun (WGS) entry which is preliminary data.</text>
</comment>
<dbReference type="EMBL" id="RBIM01000006">
    <property type="protein sequence ID" value="RKQ95661.1"/>
    <property type="molecule type" value="Genomic_DNA"/>
</dbReference>
<sequence>MPTKTEAKTAQANGQARDAARSVNADMDELRDDLKALRGDLSKLLSDTGSYASAKSRAGLERSKDLTQSAQKSLEDTRETVEDKVRENPLAALGIAVGVGALLSYVSSRR</sequence>
<organism evidence="3 4">
    <name type="scientific">Maricaulis maris</name>
    <dbReference type="NCBI Taxonomy" id="74318"/>
    <lineage>
        <taxon>Bacteria</taxon>
        <taxon>Pseudomonadati</taxon>
        <taxon>Pseudomonadota</taxon>
        <taxon>Alphaproteobacteria</taxon>
        <taxon>Maricaulales</taxon>
        <taxon>Maricaulaceae</taxon>
        <taxon>Maricaulis</taxon>
    </lineage>
</organism>
<gene>
    <name evidence="3" type="ORF">C7435_2767</name>
</gene>
<reference evidence="3 4" key="1">
    <citation type="submission" date="2018-10" db="EMBL/GenBank/DDBJ databases">
        <title>Genomic Encyclopedia of Type Strains, Phase IV (KMG-IV): sequencing the most valuable type-strain genomes for metagenomic binning, comparative biology and taxonomic classification.</title>
        <authorList>
            <person name="Goeker M."/>
        </authorList>
    </citation>
    <scope>NUCLEOTIDE SEQUENCE [LARGE SCALE GENOMIC DNA]</scope>
    <source>
        <strain evidence="3 4">DSM 4734</strain>
    </source>
</reference>
<name>A0A495D518_9PROT</name>
<feature type="compositionally biased region" description="Basic and acidic residues" evidence="1">
    <location>
        <begin position="73"/>
        <end position="82"/>
    </location>
</feature>
<evidence type="ECO:0000259" key="2">
    <source>
        <dbReference type="Pfam" id="PF19029"/>
    </source>
</evidence>
<evidence type="ECO:0000313" key="3">
    <source>
        <dbReference type="EMBL" id="RKQ95661.1"/>
    </source>
</evidence>
<protein>
    <submittedName>
        <fullName evidence="3">ElaB/YqjD/DUF883 family membrane-anchored ribosome-binding protein</fullName>
    </submittedName>
</protein>
<feature type="region of interest" description="Disordered" evidence="1">
    <location>
        <begin position="1"/>
        <end position="25"/>
    </location>
</feature>
<evidence type="ECO:0000313" key="4">
    <source>
        <dbReference type="Proteomes" id="UP000273675"/>
    </source>
</evidence>
<feature type="domain" description="DUF883" evidence="2">
    <location>
        <begin position="82"/>
        <end position="110"/>
    </location>
</feature>
<dbReference type="AlphaFoldDB" id="A0A495D518"/>
<dbReference type="InterPro" id="IPR043605">
    <property type="entry name" value="DUF883_C"/>
</dbReference>